<comment type="caution">
    <text evidence="3">The sequence shown here is derived from an EMBL/GenBank/DDBJ whole genome shotgun (WGS) entry which is preliminary data.</text>
</comment>
<accession>A0ABT9IP52</accession>
<dbReference type="Proteomes" id="UP001232725">
    <property type="component" value="Unassembled WGS sequence"/>
</dbReference>
<protein>
    <submittedName>
        <fullName evidence="3">DUF5719 family protein</fullName>
    </submittedName>
</protein>
<keyword evidence="2" id="KW-1133">Transmembrane helix</keyword>
<evidence type="ECO:0000313" key="3">
    <source>
        <dbReference type="EMBL" id="MDP5227363.1"/>
    </source>
</evidence>
<reference evidence="3 4" key="1">
    <citation type="submission" date="2023-08" db="EMBL/GenBank/DDBJ databases">
        <title>Arthrobacter horti sp. nov., isolated from forest soil.</title>
        <authorList>
            <person name="Park M."/>
        </authorList>
    </citation>
    <scope>NUCLEOTIDE SEQUENCE [LARGE SCALE GENOMIC DNA]</scope>
    <source>
        <strain evidence="3 4">YJM1</strain>
    </source>
</reference>
<feature type="transmembrane region" description="Helical" evidence="2">
    <location>
        <begin position="20"/>
        <end position="43"/>
    </location>
</feature>
<keyword evidence="2" id="KW-0812">Transmembrane</keyword>
<dbReference type="RefSeq" id="WP_305996412.1">
    <property type="nucleotide sequence ID" value="NZ_JAVALS010000005.1"/>
</dbReference>
<evidence type="ECO:0000313" key="4">
    <source>
        <dbReference type="Proteomes" id="UP001232725"/>
    </source>
</evidence>
<dbReference type="EMBL" id="JAVALS010000005">
    <property type="protein sequence ID" value="MDP5227363.1"/>
    <property type="molecule type" value="Genomic_DNA"/>
</dbReference>
<dbReference type="InterPro" id="IPR043777">
    <property type="entry name" value="DUF5719"/>
</dbReference>
<keyword evidence="4" id="KW-1185">Reference proteome</keyword>
<name>A0ABT9IP52_9MICC</name>
<keyword evidence="2" id="KW-0472">Membrane</keyword>
<dbReference type="Pfam" id="PF18986">
    <property type="entry name" value="DUF5719"/>
    <property type="match status" value="1"/>
</dbReference>
<feature type="region of interest" description="Disordered" evidence="1">
    <location>
        <begin position="100"/>
        <end position="138"/>
    </location>
</feature>
<proteinExistence type="predicted"/>
<sequence>MSETTPVKDPRKARVIAKAVAGGTAGVASVALVAAVAALGSLAPRSSGGPVPQASVAVPAGDSLSVCPAPPRLVAGSGDGTDAQFSPESSSASSVFRGLTLTAPDGRTPASRIRGLDGNSLRELSKASPATDGAASGLPDQKAVIAPDQAPAAGQVLQSGTLDGQATQGTAVLSYTAGDGDLQGLAAASCLAPSSDAWLLGASTQVGRTAVLNLSNPGTTAATVNLELFGDKGQIKAPGSRGLSIAPGQSRSLVLAGLAPEQNALAVHVMSTGGPVAATIQQSVLRGLTPGGVDFIAPTAHPGTSQVVTGLSLSGNAAAGRLGSGFEDAVPALALAVPGEQDAVVQLKVYGKSGQQALAQGVVNVPAGTVSLVPLNSLPDGDYTVSVTSDASVLASARVVRGTDAKKPTDFAWAPSTPAIGTSQLIGVPAGGGSILEFGAPRGTAEVSYRPITADGAVQQAAKVTLAAGTTTTADVPASAGGSPVVGYLLSASGDPAYVSLVQTQDKGTGVSVVAAPASSAGLDSLPVRLGH</sequence>
<organism evidence="3 4">
    <name type="scientific">Arthrobacter horti</name>
    <dbReference type="NCBI Taxonomy" id="3068273"/>
    <lineage>
        <taxon>Bacteria</taxon>
        <taxon>Bacillati</taxon>
        <taxon>Actinomycetota</taxon>
        <taxon>Actinomycetes</taxon>
        <taxon>Micrococcales</taxon>
        <taxon>Micrococcaceae</taxon>
        <taxon>Arthrobacter</taxon>
    </lineage>
</organism>
<evidence type="ECO:0000256" key="1">
    <source>
        <dbReference type="SAM" id="MobiDB-lite"/>
    </source>
</evidence>
<gene>
    <name evidence="3" type="ORF">Q9R02_09390</name>
</gene>
<evidence type="ECO:0000256" key="2">
    <source>
        <dbReference type="SAM" id="Phobius"/>
    </source>
</evidence>